<dbReference type="Proteomes" id="UP001341840">
    <property type="component" value="Unassembled WGS sequence"/>
</dbReference>
<feature type="compositionally biased region" description="Basic and acidic residues" evidence="1">
    <location>
        <begin position="1"/>
        <end position="12"/>
    </location>
</feature>
<sequence length="257" mass="28502">MPAVSEGDRVTDLNKATAGNGAEDNTFSKGKIKDVINGGSNAKICVIATTKDEAAVVEGEAATDIHGEQWRCRSGSTMTVPFAVRERLGFLDHRNDQGAEFHVVVINGKLCHKHSRTRAGSVVEIGGAWFSRVTGHGEKEGKRLPLDSAKAVCDGRWETRKAVVEVVAFFHLEQEREMKEKIQMSNVLDLRWGERYNRVREEVVSDGSNAGWMIMEDGVWVFRVECCVPSIFVSVDSWLEKEGQIASLRRWANDGVP</sequence>
<feature type="region of interest" description="Disordered" evidence="1">
    <location>
        <begin position="1"/>
        <end position="28"/>
    </location>
</feature>
<evidence type="ECO:0000256" key="1">
    <source>
        <dbReference type="SAM" id="MobiDB-lite"/>
    </source>
</evidence>
<accession>A0ABU6V1F1</accession>
<gene>
    <name evidence="2" type="ORF">PIB30_000446</name>
</gene>
<proteinExistence type="predicted"/>
<comment type="caution">
    <text evidence="2">The sequence shown here is derived from an EMBL/GenBank/DDBJ whole genome shotgun (WGS) entry which is preliminary data.</text>
</comment>
<evidence type="ECO:0000313" key="2">
    <source>
        <dbReference type="EMBL" id="MED6167196.1"/>
    </source>
</evidence>
<dbReference type="EMBL" id="JASCZI010151036">
    <property type="protein sequence ID" value="MED6167196.1"/>
    <property type="molecule type" value="Genomic_DNA"/>
</dbReference>
<protein>
    <submittedName>
        <fullName evidence="2">Uncharacterized protein</fullName>
    </submittedName>
</protein>
<reference evidence="2 3" key="1">
    <citation type="journal article" date="2023" name="Plants (Basel)">
        <title>Bridging the Gap: Combining Genomics and Transcriptomics Approaches to Understand Stylosanthes scabra, an Orphan Legume from the Brazilian Caatinga.</title>
        <authorList>
            <person name="Ferreira-Neto J.R.C."/>
            <person name="da Silva M.D."/>
            <person name="Binneck E."/>
            <person name="de Melo N.F."/>
            <person name="da Silva R.H."/>
            <person name="de Melo A.L.T.M."/>
            <person name="Pandolfi V."/>
            <person name="Bustamante F.O."/>
            <person name="Brasileiro-Vidal A.C."/>
            <person name="Benko-Iseppon A.M."/>
        </authorList>
    </citation>
    <scope>NUCLEOTIDE SEQUENCE [LARGE SCALE GENOMIC DNA]</scope>
    <source>
        <tissue evidence="2">Leaves</tissue>
    </source>
</reference>
<keyword evidence="3" id="KW-1185">Reference proteome</keyword>
<evidence type="ECO:0000313" key="3">
    <source>
        <dbReference type="Proteomes" id="UP001341840"/>
    </source>
</evidence>
<organism evidence="2 3">
    <name type="scientific">Stylosanthes scabra</name>
    <dbReference type="NCBI Taxonomy" id="79078"/>
    <lineage>
        <taxon>Eukaryota</taxon>
        <taxon>Viridiplantae</taxon>
        <taxon>Streptophyta</taxon>
        <taxon>Embryophyta</taxon>
        <taxon>Tracheophyta</taxon>
        <taxon>Spermatophyta</taxon>
        <taxon>Magnoliopsida</taxon>
        <taxon>eudicotyledons</taxon>
        <taxon>Gunneridae</taxon>
        <taxon>Pentapetalae</taxon>
        <taxon>rosids</taxon>
        <taxon>fabids</taxon>
        <taxon>Fabales</taxon>
        <taxon>Fabaceae</taxon>
        <taxon>Papilionoideae</taxon>
        <taxon>50 kb inversion clade</taxon>
        <taxon>dalbergioids sensu lato</taxon>
        <taxon>Dalbergieae</taxon>
        <taxon>Pterocarpus clade</taxon>
        <taxon>Stylosanthes</taxon>
    </lineage>
</organism>
<name>A0ABU6V1F1_9FABA</name>